<sequence length="336" mass="38797">MSDNPKKVEKRLKEIFVCDDVLFDVFKFCGPFVLGLNVALISDRFDRLVDAHFKTMEWSLGNLTSRRAADGNGAQFVKFIGNGVVRRLSIPHESLPENVGFEWLKISYIDRSVIEFLQRVRRLFDSKGITLCMGTPNDQNRSWQIIWNRIWPLISDNICILSFDPSELGRLRQFSPTVLRDCAKLRVLKVFGSFPVFPADDSAGASSGQALAKWLHTPRGDGLPKMLRCIFDEDGIEEGLKMEFVNSTDPVNFIISIWARSYVHIVPFELQNNLTEERLVCRRRRDGSGYWLMVRCPIERDEDKWAEWQKEAAEWDCYGRWNCIRIDFNDSAIDDG</sequence>
<dbReference type="AlphaFoldDB" id="A0A914HF89"/>
<proteinExistence type="predicted"/>
<evidence type="ECO:0000313" key="2">
    <source>
        <dbReference type="WBParaSite" id="Gr19_v10_g16977.t1"/>
    </source>
</evidence>
<keyword evidence="1" id="KW-1185">Reference proteome</keyword>
<organism evidence="1 2">
    <name type="scientific">Globodera rostochiensis</name>
    <name type="common">Golden nematode worm</name>
    <name type="synonym">Heterodera rostochiensis</name>
    <dbReference type="NCBI Taxonomy" id="31243"/>
    <lineage>
        <taxon>Eukaryota</taxon>
        <taxon>Metazoa</taxon>
        <taxon>Ecdysozoa</taxon>
        <taxon>Nematoda</taxon>
        <taxon>Chromadorea</taxon>
        <taxon>Rhabditida</taxon>
        <taxon>Tylenchina</taxon>
        <taxon>Tylenchomorpha</taxon>
        <taxon>Tylenchoidea</taxon>
        <taxon>Heteroderidae</taxon>
        <taxon>Heteroderinae</taxon>
        <taxon>Globodera</taxon>
    </lineage>
</organism>
<name>A0A914HF89_GLORO</name>
<dbReference type="WBParaSite" id="Gr19_v10_g16977.t1">
    <property type="protein sequence ID" value="Gr19_v10_g16977.t1"/>
    <property type="gene ID" value="Gr19_v10_g16977"/>
</dbReference>
<reference evidence="2" key="1">
    <citation type="submission" date="2022-11" db="UniProtKB">
        <authorList>
            <consortium name="WormBaseParasite"/>
        </authorList>
    </citation>
    <scope>IDENTIFICATION</scope>
</reference>
<protein>
    <submittedName>
        <fullName evidence="2">Uncharacterized protein</fullName>
    </submittedName>
</protein>
<accession>A0A914HF89</accession>
<evidence type="ECO:0000313" key="1">
    <source>
        <dbReference type="Proteomes" id="UP000887572"/>
    </source>
</evidence>
<dbReference type="Proteomes" id="UP000887572">
    <property type="component" value="Unplaced"/>
</dbReference>